<dbReference type="PANTHER" id="PTHR38035:SF1">
    <property type="entry name" value="ANCILLARY SECYEG TRANSLOCON SUBUNIT"/>
    <property type="match status" value="1"/>
</dbReference>
<dbReference type="GO" id="GO:0044877">
    <property type="term" value="F:protein-containing complex binding"/>
    <property type="evidence" value="ECO:0007669"/>
    <property type="project" value="InterPro"/>
</dbReference>
<evidence type="ECO:0000256" key="9">
    <source>
        <dbReference type="SAM" id="MobiDB-lite"/>
    </source>
</evidence>
<evidence type="ECO:0000256" key="6">
    <source>
        <dbReference type="ARBA" id="ARBA00023186"/>
    </source>
</evidence>
<dbReference type="PIRSF" id="PIRSF006170">
    <property type="entry name" value="YfgM"/>
    <property type="match status" value="1"/>
</dbReference>
<keyword evidence="5" id="KW-0472">Membrane</keyword>
<dbReference type="EMBL" id="UINC01049916">
    <property type="protein sequence ID" value="SVB62249.1"/>
    <property type="molecule type" value="Genomic_DNA"/>
</dbReference>
<dbReference type="PANTHER" id="PTHR38035">
    <property type="entry name" value="UPF0070 PROTEIN YFGM"/>
    <property type="match status" value="1"/>
</dbReference>
<evidence type="ECO:0000256" key="7">
    <source>
        <dbReference type="ARBA" id="ARBA00024197"/>
    </source>
</evidence>
<dbReference type="AlphaFoldDB" id="A0A382FHW3"/>
<feature type="region of interest" description="Disordered" evidence="9">
    <location>
        <begin position="190"/>
        <end position="211"/>
    </location>
</feature>
<dbReference type="InterPro" id="IPR018704">
    <property type="entry name" value="SecYEG/CpoB_TPR"/>
</dbReference>
<name>A0A382FHW3_9ZZZZ</name>
<evidence type="ECO:0000256" key="3">
    <source>
        <dbReference type="ARBA" id="ARBA00022692"/>
    </source>
</evidence>
<sequence length="211" mass="23284">MFGWRQWGNYQLEQAEEASAVYEQLSLAIAGNRANEAAEQLLLLTDKYSRTPYVDQAQFAMAKMYMDRNSPEEAAAKLQLLLAESDNPQFQHIARLRLAKIRLHQGEYDAALASLAQGESSAFAPQYHDIRGDVYFGMERFDEARAEYERALSTAAPGVIERAIIQAKLDDLGPELLHQLAPVVGGVTEGGNSLDSSTDVAAEVNYSPEGE</sequence>
<reference evidence="11" key="1">
    <citation type="submission" date="2018-05" db="EMBL/GenBank/DDBJ databases">
        <authorList>
            <person name="Lanie J.A."/>
            <person name="Ng W.-L."/>
            <person name="Kazmierczak K.M."/>
            <person name="Andrzejewski T.M."/>
            <person name="Davidsen T.M."/>
            <person name="Wayne K.J."/>
            <person name="Tettelin H."/>
            <person name="Glass J.I."/>
            <person name="Rusch D."/>
            <person name="Podicherti R."/>
            <person name="Tsui H.-C.T."/>
            <person name="Winkler M.E."/>
        </authorList>
    </citation>
    <scope>NUCLEOTIDE SEQUENCE</scope>
</reference>
<keyword evidence="4" id="KW-1133">Transmembrane helix</keyword>
<proteinExistence type="inferred from homology"/>
<comment type="subcellular location">
    <subcellularLocation>
        <location evidence="1">Cell membrane</location>
        <topology evidence="1">Single-pass type II membrane protein</topology>
    </subcellularLocation>
</comment>
<dbReference type="InterPro" id="IPR026039">
    <property type="entry name" value="YfgM"/>
</dbReference>
<evidence type="ECO:0000256" key="2">
    <source>
        <dbReference type="ARBA" id="ARBA00022475"/>
    </source>
</evidence>
<organism evidence="11">
    <name type="scientific">marine metagenome</name>
    <dbReference type="NCBI Taxonomy" id="408172"/>
    <lineage>
        <taxon>unclassified sequences</taxon>
        <taxon>metagenomes</taxon>
        <taxon>ecological metagenomes</taxon>
    </lineage>
</organism>
<comment type="similarity">
    <text evidence="7">Belongs to the YfgM family.</text>
</comment>
<dbReference type="Pfam" id="PF09976">
    <property type="entry name" value="TPR_21"/>
    <property type="match status" value="1"/>
</dbReference>
<dbReference type="GO" id="GO:0005886">
    <property type="term" value="C:plasma membrane"/>
    <property type="evidence" value="ECO:0007669"/>
    <property type="project" value="UniProtKB-SubCell"/>
</dbReference>
<feature type="compositionally biased region" description="Polar residues" evidence="9">
    <location>
        <begin position="190"/>
        <end position="199"/>
    </location>
</feature>
<dbReference type="InterPro" id="IPR011990">
    <property type="entry name" value="TPR-like_helical_dom_sf"/>
</dbReference>
<accession>A0A382FHW3</accession>
<evidence type="ECO:0000256" key="8">
    <source>
        <dbReference type="ARBA" id="ARBA00024235"/>
    </source>
</evidence>
<dbReference type="SUPFAM" id="SSF48452">
    <property type="entry name" value="TPR-like"/>
    <property type="match status" value="1"/>
</dbReference>
<feature type="domain" description="Ancillary SecYEG translocon subunit/Cell division coordinator CpoB TPR" evidence="10">
    <location>
        <begin position="1"/>
        <end position="173"/>
    </location>
</feature>
<dbReference type="Gene3D" id="1.25.40.10">
    <property type="entry name" value="Tetratricopeptide repeat domain"/>
    <property type="match status" value="1"/>
</dbReference>
<keyword evidence="2" id="KW-1003">Cell membrane</keyword>
<keyword evidence="3" id="KW-0812">Transmembrane</keyword>
<keyword evidence="6" id="KW-0143">Chaperone</keyword>
<evidence type="ECO:0000256" key="4">
    <source>
        <dbReference type="ARBA" id="ARBA00022989"/>
    </source>
</evidence>
<evidence type="ECO:0000259" key="10">
    <source>
        <dbReference type="Pfam" id="PF09976"/>
    </source>
</evidence>
<evidence type="ECO:0000256" key="1">
    <source>
        <dbReference type="ARBA" id="ARBA00004401"/>
    </source>
</evidence>
<evidence type="ECO:0000313" key="11">
    <source>
        <dbReference type="EMBL" id="SVB62249.1"/>
    </source>
</evidence>
<protein>
    <recommendedName>
        <fullName evidence="8">Ancillary SecYEG translocon subunit</fullName>
    </recommendedName>
</protein>
<gene>
    <name evidence="11" type="ORF">METZ01_LOCUS215103</name>
</gene>
<evidence type="ECO:0000256" key="5">
    <source>
        <dbReference type="ARBA" id="ARBA00023136"/>
    </source>
</evidence>